<dbReference type="Proteomes" id="UP001156951">
    <property type="component" value="Segment"/>
</dbReference>
<evidence type="ECO:0000313" key="1">
    <source>
        <dbReference type="EMBL" id="UVF62234.1"/>
    </source>
</evidence>
<accession>A0A976UAB3</accession>
<evidence type="ECO:0000313" key="2">
    <source>
        <dbReference type="Proteomes" id="UP001156951"/>
    </source>
</evidence>
<reference evidence="1 2" key="1">
    <citation type="submission" date="2022-05" db="EMBL/GenBank/DDBJ databases">
        <title>Diverse viruses of marine archaea discovered using metagenomics.</title>
        <authorList>
            <person name="Zhou Y."/>
        </authorList>
    </citation>
    <scope>NUCLEOTIDE SEQUENCE [LARGE SCALE GENOMIC DNA]</scope>
    <source>
        <strain evidence="1">YSH_1032793</strain>
    </source>
</reference>
<dbReference type="EMBL" id="ON649698">
    <property type="protein sequence ID" value="UVF62234.1"/>
    <property type="molecule type" value="Genomic_DNA"/>
</dbReference>
<organism evidence="1 2">
    <name type="scientific">Nitrososphaeria virus YSH_1032793</name>
    <dbReference type="NCBI Taxonomy" id="3071320"/>
    <lineage>
        <taxon>Viruses</taxon>
        <taxon>Duplodnaviria</taxon>
        <taxon>Heunggongvirae</taxon>
        <taxon>Uroviricota</taxon>
        <taxon>Caudoviricetes</taxon>
        <taxon>Juravirales</taxon>
        <taxon>Yanlukaviridae</taxon>
        <taxon>Sweetvirus</taxon>
        <taxon>Sweetvirus yangshanense</taxon>
    </lineage>
</organism>
<name>A0A976UAB3_9CAUD</name>
<sequence length="304" mass="32595">MTQVLSTQLDVVNPLQYVGEGLLSNPALFGALSNPTWLNVGINPVWDFKYIPEAIEVRKVGQSGRYGKTKVFETALINFRTFINDTYGYPFLKYLFNEGNGSTVGTIDESIDMVFSHKVAGTTNYTRGRGCLPLSATLTIPEKGLCELSGQIFVAQPVLIGTSDPKGTGAYASASSGSAWTHSEGGSNPVTHNGTTYKTKGFSVSVNRELAVLDSSGDGQVLWAKPVVKSISGSMDVFQKDILLLTDFKAQTSRALSRVIKTAVTTCSMTDVVFEDDPIAIPEGTSADPLMDRLSFSAGTISFS</sequence>
<protein>
    <submittedName>
        <fullName evidence="1">Major tail protein</fullName>
    </submittedName>
</protein>
<keyword evidence="2" id="KW-1185">Reference proteome</keyword>
<dbReference type="InterPro" id="IPR044000">
    <property type="entry name" value="Phage_tube_2"/>
</dbReference>
<dbReference type="Pfam" id="PF18906">
    <property type="entry name" value="Phage_tube_2"/>
    <property type="match status" value="1"/>
</dbReference>
<proteinExistence type="predicted"/>